<name>A0A8J3FKK1_9FLAO</name>
<proteinExistence type="predicted"/>
<dbReference type="EMBL" id="BMNR01000005">
    <property type="protein sequence ID" value="GGK28725.1"/>
    <property type="molecule type" value="Genomic_DNA"/>
</dbReference>
<reference evidence="1" key="2">
    <citation type="submission" date="2020-09" db="EMBL/GenBank/DDBJ databases">
        <authorList>
            <person name="Sun Q."/>
            <person name="Ohkuma M."/>
        </authorList>
    </citation>
    <scope>NUCLEOTIDE SEQUENCE</scope>
    <source>
        <strain evidence="1">JCM 12862</strain>
    </source>
</reference>
<dbReference type="AlphaFoldDB" id="A0A8J3FKK1"/>
<dbReference type="Proteomes" id="UP000612329">
    <property type="component" value="Unassembled WGS sequence"/>
</dbReference>
<evidence type="ECO:0000313" key="2">
    <source>
        <dbReference type="Proteomes" id="UP000612329"/>
    </source>
</evidence>
<protein>
    <submittedName>
        <fullName evidence="1">Uncharacterized protein</fullName>
    </submittedName>
</protein>
<evidence type="ECO:0000313" key="1">
    <source>
        <dbReference type="EMBL" id="GGK28725.1"/>
    </source>
</evidence>
<gene>
    <name evidence="1" type="ORF">GCM10007962_23720</name>
</gene>
<sequence length="205" mass="24290">MTSLLLSITTISASDIKPKKKEVHKELTKQYRFVQPIVFVERGIEFSLFPDGSFDFEIQRKLYNNYSNSRRTTVNAVYATRGVQVKYTSNRFREPMVFKDRFGKIIQIESTPIYYDRMGHVTRIGSVDIDYNRGTRLISKVGGLRVNYNHWGQIVNIKGYVNPLNRHLNSYYAANNDMFYDNDYDDSYFYYKKGHELKKFKKNRH</sequence>
<reference evidence="1" key="1">
    <citation type="journal article" date="2014" name="Int. J. Syst. Evol. Microbiol.">
        <title>Complete genome sequence of Corynebacterium casei LMG S-19264T (=DSM 44701T), isolated from a smear-ripened cheese.</title>
        <authorList>
            <consortium name="US DOE Joint Genome Institute (JGI-PGF)"/>
            <person name="Walter F."/>
            <person name="Albersmeier A."/>
            <person name="Kalinowski J."/>
            <person name="Ruckert C."/>
        </authorList>
    </citation>
    <scope>NUCLEOTIDE SEQUENCE</scope>
    <source>
        <strain evidence="1">JCM 12862</strain>
    </source>
</reference>
<keyword evidence="2" id="KW-1185">Reference proteome</keyword>
<comment type="caution">
    <text evidence="1">The sequence shown here is derived from an EMBL/GenBank/DDBJ whole genome shotgun (WGS) entry which is preliminary data.</text>
</comment>
<accession>A0A8J3FKK1</accession>
<organism evidence="1 2">
    <name type="scientific">Yeosuana aromativorans</name>
    <dbReference type="NCBI Taxonomy" id="288019"/>
    <lineage>
        <taxon>Bacteria</taxon>
        <taxon>Pseudomonadati</taxon>
        <taxon>Bacteroidota</taxon>
        <taxon>Flavobacteriia</taxon>
        <taxon>Flavobacteriales</taxon>
        <taxon>Flavobacteriaceae</taxon>
        <taxon>Yeosuana</taxon>
    </lineage>
</organism>